<dbReference type="AlphaFoldDB" id="B4PT56"/>
<dbReference type="Gene3D" id="6.10.140.2220">
    <property type="match status" value="1"/>
</dbReference>
<accession>B4PT56</accession>
<evidence type="ECO:0000256" key="3">
    <source>
        <dbReference type="ARBA" id="ARBA00022833"/>
    </source>
</evidence>
<gene>
    <name evidence="8" type="primary">Dyak\GE24851</name>
    <name evidence="8" type="synonym">dyak_GLEANR_8508</name>
    <name evidence="8" type="synonym">GE24851</name>
    <name evidence="8" type="ORF">Dyak_GE24851</name>
</gene>
<sequence length="779" mass="87415">MQAQNAVAGAQLAKAKGKCVYCAVAAERICQRCGDFYCSKDCQRKDWLRHRYICIPLPALVYPNAYNVFQSDGETTLEGSCSVNADKSAVEASPLPINRSAIIPDLKCDNAGSIRLTAANNDVPIPLHTSNSISSRNNDTNGKQKTISPPNANMPPSGGVVYIAAFSSSNRCYIRDASESADIAFVRVCQQVNTTAKNLPKINNPPPVGFCLARHNDKYWRARVWKSGKQKYCLLLVDLGIVKPVTSSDLKAISFELLSLPCFLRLVQLKNVLNYDFSNDVIAFHSQFVGKKYMLTYIKSPGCYYVDLVDTLFNSSVNEKIRAFIDNMKSLGSPNSGVKNETSYSSDGPQPSQVDQAITISAVESSQAVSQSAETMGQKILQKPEEQNACDKKKDTLKQHVHLTGQESIYDSDKVDQPEPQIDPQIMSDAYEREKNSVPDDHLKNDLIKRIIDQGINKLDPREIVNEHLLSHKSTKDANIQIYSTDVRNDNGKVTATDNKTIEQGTEGASYNEVGFKDENKPTFPADRETKTTPNTASKPKDQDIKQFLTQCLSSKTNYPIEFPNIKEQLENLSFYKTSAQENEIVMPKIEPVLKPPFELRRFSIETKEGIDVFVVDSSKKYRGIFGAFDSNYASEFSTLHSRLSEITDCQPYKPVLREYVLARFEGSWYRGKVEQIIVVPQQQTKYRVMYLDYTNVEDITETDIRRFPSDLNTPCATNLCVIDEFPHKLNAAQISYLSEALKVHQLVHIESVNYLNHIAVIKSRSLIQKLLSLSVHHN</sequence>
<evidence type="ECO:0000256" key="2">
    <source>
        <dbReference type="ARBA" id="ARBA00022771"/>
    </source>
</evidence>
<reference evidence="8 9" key="1">
    <citation type="journal article" date="2007" name="Nature">
        <title>Evolution of genes and genomes on the Drosophila phylogeny.</title>
        <authorList>
            <consortium name="Drosophila 12 Genomes Consortium"/>
            <person name="Clark A.G."/>
            <person name="Eisen M.B."/>
            <person name="Smith D.R."/>
            <person name="Bergman C.M."/>
            <person name="Oliver B."/>
            <person name="Markow T.A."/>
            <person name="Kaufman T.C."/>
            <person name="Kellis M."/>
            <person name="Gelbart W."/>
            <person name="Iyer V.N."/>
            <person name="Pollard D.A."/>
            <person name="Sackton T.B."/>
            <person name="Larracuente A.M."/>
            <person name="Singh N.D."/>
            <person name="Abad J.P."/>
            <person name="Abt D.N."/>
            <person name="Adryan B."/>
            <person name="Aguade M."/>
            <person name="Akashi H."/>
            <person name="Anderson W.W."/>
            <person name="Aquadro C.F."/>
            <person name="Ardell D.H."/>
            <person name="Arguello R."/>
            <person name="Artieri C.G."/>
            <person name="Barbash D.A."/>
            <person name="Barker D."/>
            <person name="Barsanti P."/>
            <person name="Batterham P."/>
            <person name="Batzoglou S."/>
            <person name="Begun D."/>
            <person name="Bhutkar A."/>
            <person name="Blanco E."/>
            <person name="Bosak S.A."/>
            <person name="Bradley R.K."/>
            <person name="Brand A.D."/>
            <person name="Brent M.R."/>
            <person name="Brooks A.N."/>
            <person name="Brown R.H."/>
            <person name="Butlin R.K."/>
            <person name="Caggese C."/>
            <person name="Calvi B.R."/>
            <person name="Bernardo de Carvalho A."/>
            <person name="Caspi A."/>
            <person name="Castrezana S."/>
            <person name="Celniker S.E."/>
            <person name="Chang J.L."/>
            <person name="Chapple C."/>
            <person name="Chatterji S."/>
            <person name="Chinwalla A."/>
            <person name="Civetta A."/>
            <person name="Clifton S.W."/>
            <person name="Comeron J.M."/>
            <person name="Costello J.C."/>
            <person name="Coyne J.A."/>
            <person name="Daub J."/>
            <person name="David R.G."/>
            <person name="Delcher A.L."/>
            <person name="Delehaunty K."/>
            <person name="Do C.B."/>
            <person name="Ebling H."/>
            <person name="Edwards K."/>
            <person name="Eickbush T."/>
            <person name="Evans J.D."/>
            <person name="Filipski A."/>
            <person name="Findeiss S."/>
            <person name="Freyhult E."/>
            <person name="Fulton L."/>
            <person name="Fulton R."/>
            <person name="Garcia A.C."/>
            <person name="Gardiner A."/>
            <person name="Garfield D.A."/>
            <person name="Garvin B.E."/>
            <person name="Gibson G."/>
            <person name="Gilbert D."/>
            <person name="Gnerre S."/>
            <person name="Godfrey J."/>
            <person name="Good R."/>
            <person name="Gotea V."/>
            <person name="Gravely B."/>
            <person name="Greenberg A.J."/>
            <person name="Griffiths-Jones S."/>
            <person name="Gross S."/>
            <person name="Guigo R."/>
            <person name="Gustafson E.A."/>
            <person name="Haerty W."/>
            <person name="Hahn M.W."/>
            <person name="Halligan D.L."/>
            <person name="Halpern A.L."/>
            <person name="Halter G.M."/>
            <person name="Han M.V."/>
            <person name="Heger A."/>
            <person name="Hillier L."/>
            <person name="Hinrichs A.S."/>
            <person name="Holmes I."/>
            <person name="Hoskins R.A."/>
            <person name="Hubisz M.J."/>
            <person name="Hultmark D."/>
            <person name="Huntley M.A."/>
            <person name="Jaffe D.B."/>
            <person name="Jagadeeshan S."/>
            <person name="Jeck W.R."/>
            <person name="Johnson J."/>
            <person name="Jones C.D."/>
            <person name="Jordan W.C."/>
            <person name="Karpen G.H."/>
            <person name="Kataoka E."/>
            <person name="Keightley P.D."/>
            <person name="Kheradpour P."/>
            <person name="Kirkness E.F."/>
            <person name="Koerich L.B."/>
            <person name="Kristiansen K."/>
            <person name="Kudrna D."/>
            <person name="Kulathinal R.J."/>
            <person name="Kumar S."/>
            <person name="Kwok R."/>
            <person name="Lander E."/>
            <person name="Langley C.H."/>
            <person name="Lapoint R."/>
            <person name="Lazzaro B.P."/>
            <person name="Lee S.J."/>
            <person name="Levesque L."/>
            <person name="Li R."/>
            <person name="Lin C.F."/>
            <person name="Lin M.F."/>
            <person name="Lindblad-Toh K."/>
            <person name="Llopart A."/>
            <person name="Long M."/>
            <person name="Low L."/>
            <person name="Lozovsky E."/>
            <person name="Lu J."/>
            <person name="Luo M."/>
            <person name="Machado C.A."/>
            <person name="Makalowski W."/>
            <person name="Marzo M."/>
            <person name="Matsuda M."/>
            <person name="Matzkin L."/>
            <person name="McAllister B."/>
            <person name="McBride C.S."/>
            <person name="McKernan B."/>
            <person name="McKernan K."/>
            <person name="Mendez-Lago M."/>
            <person name="Minx P."/>
            <person name="Mollenhauer M.U."/>
            <person name="Montooth K."/>
            <person name="Mount S.M."/>
            <person name="Mu X."/>
            <person name="Myers E."/>
            <person name="Negre B."/>
            <person name="Newfeld S."/>
            <person name="Nielsen R."/>
            <person name="Noor M.A."/>
            <person name="O'Grady P."/>
            <person name="Pachter L."/>
            <person name="Papaceit M."/>
            <person name="Parisi M.J."/>
            <person name="Parisi M."/>
            <person name="Parts L."/>
            <person name="Pedersen J.S."/>
            <person name="Pesole G."/>
            <person name="Phillippy A.M."/>
            <person name="Ponting C.P."/>
            <person name="Pop M."/>
            <person name="Porcelli D."/>
            <person name="Powell J.R."/>
            <person name="Prohaska S."/>
            <person name="Pruitt K."/>
            <person name="Puig M."/>
            <person name="Quesneville H."/>
            <person name="Ram K.R."/>
            <person name="Rand D."/>
            <person name="Rasmussen M.D."/>
            <person name="Reed L.K."/>
            <person name="Reenan R."/>
            <person name="Reily A."/>
            <person name="Remington K.A."/>
            <person name="Rieger T.T."/>
            <person name="Ritchie M.G."/>
            <person name="Robin C."/>
            <person name="Rogers Y.H."/>
            <person name="Rohde C."/>
            <person name="Rozas J."/>
            <person name="Rubenfield M.J."/>
            <person name="Ruiz A."/>
            <person name="Russo S."/>
            <person name="Salzberg S.L."/>
            <person name="Sanchez-Gracia A."/>
            <person name="Saranga D.J."/>
            <person name="Sato H."/>
            <person name="Schaeffer S.W."/>
            <person name="Schatz M.C."/>
            <person name="Schlenke T."/>
            <person name="Schwartz R."/>
            <person name="Segarra C."/>
            <person name="Singh R.S."/>
            <person name="Sirot L."/>
            <person name="Sirota M."/>
            <person name="Sisneros N.B."/>
            <person name="Smith C.D."/>
            <person name="Smith T.F."/>
            <person name="Spieth J."/>
            <person name="Stage D.E."/>
            <person name="Stark A."/>
            <person name="Stephan W."/>
            <person name="Strausberg R.L."/>
            <person name="Strempel S."/>
            <person name="Sturgill D."/>
            <person name="Sutton G."/>
            <person name="Sutton G.G."/>
            <person name="Tao W."/>
            <person name="Teichmann S."/>
            <person name="Tobari Y.N."/>
            <person name="Tomimura Y."/>
            <person name="Tsolas J.M."/>
            <person name="Valente V.L."/>
            <person name="Venter E."/>
            <person name="Venter J.C."/>
            <person name="Vicario S."/>
            <person name="Vieira F.G."/>
            <person name="Vilella A.J."/>
            <person name="Villasante A."/>
            <person name="Walenz B."/>
            <person name="Wang J."/>
            <person name="Wasserman M."/>
            <person name="Watts T."/>
            <person name="Wilson D."/>
            <person name="Wilson R.K."/>
            <person name="Wing R.A."/>
            <person name="Wolfner M.F."/>
            <person name="Wong A."/>
            <person name="Wong G.K."/>
            <person name="Wu C.I."/>
            <person name="Wu G."/>
            <person name="Yamamoto D."/>
            <person name="Yang H.P."/>
            <person name="Yang S.P."/>
            <person name="Yorke J.A."/>
            <person name="Yoshida K."/>
            <person name="Zdobnov E."/>
            <person name="Zhang P."/>
            <person name="Zhang Y."/>
            <person name="Zimin A.V."/>
            <person name="Baldwin J."/>
            <person name="Abdouelleil A."/>
            <person name="Abdulkadir J."/>
            <person name="Abebe A."/>
            <person name="Abera B."/>
            <person name="Abreu J."/>
            <person name="Acer S.C."/>
            <person name="Aftuck L."/>
            <person name="Alexander A."/>
            <person name="An P."/>
            <person name="Anderson E."/>
            <person name="Anderson S."/>
            <person name="Arachi H."/>
            <person name="Azer M."/>
            <person name="Bachantsang P."/>
            <person name="Barry A."/>
            <person name="Bayul T."/>
            <person name="Berlin A."/>
            <person name="Bessette D."/>
            <person name="Bloom T."/>
            <person name="Blye J."/>
            <person name="Boguslavskiy L."/>
            <person name="Bonnet C."/>
            <person name="Boukhgalter B."/>
            <person name="Bourzgui I."/>
            <person name="Brown A."/>
            <person name="Cahill P."/>
            <person name="Channer S."/>
            <person name="Cheshatsang Y."/>
            <person name="Chuda L."/>
            <person name="Citroen M."/>
            <person name="Collymore A."/>
            <person name="Cooke P."/>
            <person name="Costello M."/>
            <person name="D'Aco K."/>
            <person name="Daza R."/>
            <person name="De Haan G."/>
            <person name="DeGray S."/>
            <person name="DeMaso C."/>
            <person name="Dhargay N."/>
            <person name="Dooley K."/>
            <person name="Dooley E."/>
            <person name="Doricent M."/>
            <person name="Dorje P."/>
            <person name="Dorjee K."/>
            <person name="Dupes A."/>
            <person name="Elong R."/>
            <person name="Falk J."/>
            <person name="Farina A."/>
            <person name="Faro S."/>
            <person name="Ferguson D."/>
            <person name="Fisher S."/>
            <person name="Foley C.D."/>
            <person name="Franke A."/>
            <person name="Friedrich D."/>
            <person name="Gadbois L."/>
            <person name="Gearin G."/>
            <person name="Gearin C.R."/>
            <person name="Giannoukos G."/>
            <person name="Goode T."/>
            <person name="Graham J."/>
            <person name="Grandbois E."/>
            <person name="Grewal S."/>
            <person name="Gyaltsen K."/>
            <person name="Hafez N."/>
            <person name="Hagos B."/>
            <person name="Hall J."/>
            <person name="Henson C."/>
            <person name="Hollinger A."/>
            <person name="Honan T."/>
            <person name="Huard M.D."/>
            <person name="Hughes L."/>
            <person name="Hurhula B."/>
            <person name="Husby M.E."/>
            <person name="Kamat A."/>
            <person name="Kanga B."/>
            <person name="Kashin S."/>
            <person name="Khazanovich D."/>
            <person name="Kisner P."/>
            <person name="Lance K."/>
            <person name="Lara M."/>
            <person name="Lee W."/>
            <person name="Lennon N."/>
            <person name="Letendre F."/>
            <person name="LeVine R."/>
            <person name="Lipovsky A."/>
            <person name="Liu X."/>
            <person name="Liu J."/>
            <person name="Liu S."/>
            <person name="Lokyitsang T."/>
            <person name="Lokyitsang Y."/>
            <person name="Lubonja R."/>
            <person name="Lui A."/>
            <person name="MacDonald P."/>
            <person name="Magnisalis V."/>
            <person name="Maru K."/>
            <person name="Matthews C."/>
            <person name="McCusker W."/>
            <person name="McDonough S."/>
            <person name="Mehta T."/>
            <person name="Meldrim J."/>
            <person name="Meneus L."/>
            <person name="Mihai O."/>
            <person name="Mihalev A."/>
            <person name="Mihova T."/>
            <person name="Mittelman R."/>
            <person name="Mlenga V."/>
            <person name="Montmayeur A."/>
            <person name="Mulrain L."/>
            <person name="Navidi A."/>
            <person name="Naylor J."/>
            <person name="Negash T."/>
            <person name="Nguyen T."/>
            <person name="Nguyen N."/>
            <person name="Nicol R."/>
            <person name="Norbu C."/>
            <person name="Norbu N."/>
            <person name="Novod N."/>
            <person name="O'Neill B."/>
            <person name="Osman S."/>
            <person name="Markiewicz E."/>
            <person name="Oyono O.L."/>
            <person name="Patti C."/>
            <person name="Phunkhang P."/>
            <person name="Pierre F."/>
            <person name="Priest M."/>
            <person name="Raghuraman S."/>
            <person name="Rege F."/>
            <person name="Reyes R."/>
            <person name="Rise C."/>
            <person name="Rogov P."/>
            <person name="Ross K."/>
            <person name="Ryan E."/>
            <person name="Settipalli S."/>
            <person name="Shea T."/>
            <person name="Sherpa N."/>
            <person name="Shi L."/>
            <person name="Shih D."/>
            <person name="Sparrow T."/>
            <person name="Spaulding J."/>
            <person name="Stalker J."/>
            <person name="Stange-Thomann N."/>
            <person name="Stavropoulos S."/>
            <person name="Stone C."/>
            <person name="Strader C."/>
            <person name="Tesfaye S."/>
            <person name="Thomson T."/>
            <person name="Thoulutsang Y."/>
            <person name="Thoulutsang D."/>
            <person name="Topham K."/>
            <person name="Topping I."/>
            <person name="Tsamla T."/>
            <person name="Vassiliev H."/>
            <person name="Vo A."/>
            <person name="Wangchuk T."/>
            <person name="Wangdi T."/>
            <person name="Weiand M."/>
            <person name="Wilkinson J."/>
            <person name="Wilson A."/>
            <person name="Yadav S."/>
            <person name="Young G."/>
            <person name="Yu Q."/>
            <person name="Zembek L."/>
            <person name="Zhong D."/>
            <person name="Zimmer A."/>
            <person name="Zwirko Z."/>
            <person name="Jaffe D.B."/>
            <person name="Alvarez P."/>
            <person name="Brockman W."/>
            <person name="Butler J."/>
            <person name="Chin C."/>
            <person name="Gnerre S."/>
            <person name="Grabherr M."/>
            <person name="Kleber M."/>
            <person name="Mauceli E."/>
            <person name="MacCallum I."/>
        </authorList>
    </citation>
    <scope>NUCLEOTIDE SEQUENCE [LARGE SCALE GENOMIC DNA]</scope>
    <source>
        <strain evidence="9">Tai18E2 / Tucson 14021-0261.01</strain>
    </source>
</reference>
<dbReference type="KEGG" id="dya:Dyak_GE24851"/>
<protein>
    <recommendedName>
        <fullName evidence="10">MYND-type domain-containing protein</fullName>
    </recommendedName>
</protein>
<keyword evidence="2 4" id="KW-0863">Zinc-finger</keyword>
<feature type="domain" description="MYND-type" evidence="7">
    <location>
        <begin position="19"/>
        <end position="54"/>
    </location>
</feature>
<dbReference type="OrthoDB" id="5282002at2759"/>
<dbReference type="PROSITE" id="PS50865">
    <property type="entry name" value="ZF_MYND_2"/>
    <property type="match status" value="1"/>
</dbReference>
<feature type="domain" description="Tudor" evidence="6">
    <location>
        <begin position="652"/>
        <end position="715"/>
    </location>
</feature>
<dbReference type="SUPFAM" id="SSF144232">
    <property type="entry name" value="HIT/MYND zinc finger-like"/>
    <property type="match status" value="1"/>
</dbReference>
<evidence type="ECO:0000256" key="5">
    <source>
        <dbReference type="SAM" id="MobiDB-lite"/>
    </source>
</evidence>
<organism evidence="8 9">
    <name type="scientific">Drosophila yakuba</name>
    <name type="common">Fruit fly</name>
    <dbReference type="NCBI Taxonomy" id="7245"/>
    <lineage>
        <taxon>Eukaryota</taxon>
        <taxon>Metazoa</taxon>
        <taxon>Ecdysozoa</taxon>
        <taxon>Arthropoda</taxon>
        <taxon>Hexapoda</taxon>
        <taxon>Insecta</taxon>
        <taxon>Pterygota</taxon>
        <taxon>Neoptera</taxon>
        <taxon>Endopterygota</taxon>
        <taxon>Diptera</taxon>
        <taxon>Brachycera</taxon>
        <taxon>Muscomorpha</taxon>
        <taxon>Ephydroidea</taxon>
        <taxon>Drosophilidae</taxon>
        <taxon>Drosophila</taxon>
        <taxon>Sophophora</taxon>
    </lineage>
</organism>
<dbReference type="InterPro" id="IPR002893">
    <property type="entry name" value="Znf_MYND"/>
</dbReference>
<dbReference type="SUPFAM" id="SSF63748">
    <property type="entry name" value="Tudor/PWWP/MBT"/>
    <property type="match status" value="2"/>
</dbReference>
<evidence type="ECO:0000313" key="9">
    <source>
        <dbReference type="Proteomes" id="UP000002282"/>
    </source>
</evidence>
<evidence type="ECO:0000259" key="7">
    <source>
        <dbReference type="PROSITE" id="PS50865"/>
    </source>
</evidence>
<name>B4PT56_DROYA</name>
<dbReference type="SMR" id="B4PT56"/>
<feature type="region of interest" description="Disordered" evidence="5">
    <location>
        <begin position="127"/>
        <end position="151"/>
    </location>
</feature>
<dbReference type="Pfam" id="PF00567">
    <property type="entry name" value="TUDOR"/>
    <property type="match status" value="2"/>
</dbReference>
<dbReference type="EMBL" id="CM000160">
    <property type="protein sequence ID" value="EDW96517.2"/>
    <property type="molecule type" value="Genomic_DNA"/>
</dbReference>
<evidence type="ECO:0008006" key="10">
    <source>
        <dbReference type="Google" id="ProtNLM"/>
    </source>
</evidence>
<dbReference type="InterPro" id="IPR002999">
    <property type="entry name" value="Tudor"/>
</dbReference>
<dbReference type="Proteomes" id="UP000002282">
    <property type="component" value="Chromosome 3R"/>
</dbReference>
<keyword evidence="3" id="KW-0862">Zinc</keyword>
<dbReference type="eggNOG" id="ENOG502T85Q">
    <property type="taxonomic scope" value="Eukaryota"/>
</dbReference>
<feature type="compositionally biased region" description="Basic and acidic residues" evidence="5">
    <location>
        <begin position="515"/>
        <end position="531"/>
    </location>
</feature>
<evidence type="ECO:0000256" key="1">
    <source>
        <dbReference type="ARBA" id="ARBA00022723"/>
    </source>
</evidence>
<dbReference type="PROSITE" id="PS50304">
    <property type="entry name" value="TUDOR"/>
    <property type="match status" value="1"/>
</dbReference>
<feature type="region of interest" description="Disordered" evidence="5">
    <location>
        <begin position="512"/>
        <end position="541"/>
    </location>
</feature>
<reference evidence="8 9" key="2">
    <citation type="journal article" date="2007" name="PLoS Biol.">
        <title>Principles of genome evolution in the Drosophila melanogaster species group.</title>
        <authorList>
            <person name="Ranz J.M."/>
            <person name="Maurin D."/>
            <person name="Chan Y.S."/>
            <person name="von Grotthuss M."/>
            <person name="Hillier L.W."/>
            <person name="Roote J."/>
            <person name="Ashburner M."/>
            <person name="Bergman C.M."/>
        </authorList>
    </citation>
    <scope>NUCLEOTIDE SEQUENCE [LARGE SCALE GENOMIC DNA]</scope>
    <source>
        <strain evidence="9">Tai18E2 / Tucson 14021-0261.01</strain>
    </source>
</reference>
<evidence type="ECO:0000256" key="4">
    <source>
        <dbReference type="PROSITE-ProRule" id="PRU00134"/>
    </source>
</evidence>
<dbReference type="Gene3D" id="2.30.30.140">
    <property type="match status" value="2"/>
</dbReference>
<dbReference type="SMART" id="SM00333">
    <property type="entry name" value="TUDOR"/>
    <property type="match status" value="2"/>
</dbReference>
<dbReference type="Pfam" id="PF01753">
    <property type="entry name" value="zf-MYND"/>
    <property type="match status" value="1"/>
</dbReference>
<dbReference type="GO" id="GO:0008270">
    <property type="term" value="F:zinc ion binding"/>
    <property type="evidence" value="ECO:0007669"/>
    <property type="project" value="UniProtKB-KW"/>
</dbReference>
<keyword evidence="9" id="KW-1185">Reference proteome</keyword>
<dbReference type="HOGENOM" id="CLU_419954_0_0_1"/>
<proteinExistence type="predicted"/>
<feature type="compositionally biased region" description="Polar residues" evidence="5">
    <location>
        <begin position="128"/>
        <end position="151"/>
    </location>
</feature>
<keyword evidence="1" id="KW-0479">Metal-binding</keyword>
<evidence type="ECO:0000313" key="8">
    <source>
        <dbReference type="EMBL" id="EDW96517.2"/>
    </source>
</evidence>
<evidence type="ECO:0000259" key="6">
    <source>
        <dbReference type="PROSITE" id="PS50304"/>
    </source>
</evidence>